<proteinExistence type="predicted"/>
<feature type="domain" description="Multidrug resistance protein MdtA-like barrel-sandwich hybrid" evidence="2">
    <location>
        <begin position="42"/>
        <end position="236"/>
    </location>
</feature>
<feature type="domain" description="CusB-like beta-barrel" evidence="3">
    <location>
        <begin position="241"/>
        <end position="283"/>
    </location>
</feature>
<gene>
    <name evidence="4" type="ORF">GCM10022276_20870</name>
</gene>
<dbReference type="PRINTS" id="PR01490">
    <property type="entry name" value="RTXTOXIND"/>
</dbReference>
<evidence type="ECO:0000256" key="1">
    <source>
        <dbReference type="SAM" id="Coils"/>
    </source>
</evidence>
<dbReference type="InterPro" id="IPR050739">
    <property type="entry name" value="MFP"/>
</dbReference>
<dbReference type="EMBL" id="BAABBM010000001">
    <property type="protein sequence ID" value="GAA3901958.1"/>
    <property type="molecule type" value="Genomic_DNA"/>
</dbReference>
<dbReference type="PANTHER" id="PTHR30386:SF24">
    <property type="entry name" value="MULTIDRUG RESISTANCE EFFLUX PUMP"/>
    <property type="match status" value="1"/>
</dbReference>
<protein>
    <submittedName>
        <fullName evidence="4">HlyD family secretion protein</fullName>
    </submittedName>
</protein>
<dbReference type="InterPro" id="IPR058792">
    <property type="entry name" value="Beta-barrel_RND_2"/>
</dbReference>
<keyword evidence="1" id="KW-0175">Coiled coil</keyword>
<comment type="caution">
    <text evidence="4">The sequence shown here is derived from an EMBL/GenBank/DDBJ whole genome shotgun (WGS) entry which is preliminary data.</text>
</comment>
<name>A0ABP7LHI0_9SPHN</name>
<dbReference type="Gene3D" id="2.40.50.100">
    <property type="match status" value="1"/>
</dbReference>
<dbReference type="RefSeq" id="WP_425565428.1">
    <property type="nucleotide sequence ID" value="NZ_BAABBM010000001.1"/>
</dbReference>
<dbReference type="InterPro" id="IPR058625">
    <property type="entry name" value="MdtA-like_BSH"/>
</dbReference>
<dbReference type="Pfam" id="PF25954">
    <property type="entry name" value="Beta-barrel_RND_2"/>
    <property type="match status" value="1"/>
</dbReference>
<dbReference type="PANTHER" id="PTHR30386">
    <property type="entry name" value="MEMBRANE FUSION SUBUNIT OF EMRAB-TOLC MULTIDRUG EFFLUX PUMP"/>
    <property type="match status" value="1"/>
</dbReference>
<organism evidence="4 5">
    <name type="scientific">Sphingomonas limnosediminicola</name>
    <dbReference type="NCBI Taxonomy" id="940133"/>
    <lineage>
        <taxon>Bacteria</taxon>
        <taxon>Pseudomonadati</taxon>
        <taxon>Pseudomonadota</taxon>
        <taxon>Alphaproteobacteria</taxon>
        <taxon>Sphingomonadales</taxon>
        <taxon>Sphingomonadaceae</taxon>
        <taxon>Sphingomonas</taxon>
    </lineage>
</organism>
<dbReference type="Gene3D" id="2.40.30.170">
    <property type="match status" value="1"/>
</dbReference>
<dbReference type="Proteomes" id="UP001500827">
    <property type="component" value="Unassembled WGS sequence"/>
</dbReference>
<evidence type="ECO:0000259" key="2">
    <source>
        <dbReference type="Pfam" id="PF25917"/>
    </source>
</evidence>
<dbReference type="Pfam" id="PF25917">
    <property type="entry name" value="BSH_RND"/>
    <property type="match status" value="1"/>
</dbReference>
<keyword evidence="5" id="KW-1185">Reference proteome</keyword>
<reference evidence="5" key="1">
    <citation type="journal article" date="2019" name="Int. J. Syst. Evol. Microbiol.">
        <title>The Global Catalogue of Microorganisms (GCM) 10K type strain sequencing project: providing services to taxonomists for standard genome sequencing and annotation.</title>
        <authorList>
            <consortium name="The Broad Institute Genomics Platform"/>
            <consortium name="The Broad Institute Genome Sequencing Center for Infectious Disease"/>
            <person name="Wu L."/>
            <person name="Ma J."/>
        </authorList>
    </citation>
    <scope>NUCLEOTIDE SEQUENCE [LARGE SCALE GENOMIC DNA]</scope>
    <source>
        <strain evidence="5">JCM 17543</strain>
    </source>
</reference>
<sequence length="337" mass="36607">MGLIIILLGSAIFAILYAWRLPPFAGRFEQTDDAFVRGQTTVISPQVSGYVSAVPVKDFQFVKAGDVLVRIEDSIYAARAAQARANVLTQVSNLKNSDQTQRSKQASELSQDAAIANAQAQLLRAKADTLRTESLIAHGWVTPAQRDQQVAALRAAEAQLRQAQAAREVGRQDVQSVIVGRSGLTANVDAARAQVRLAEVDLGHTVIRAPLAGQLSEVAVRRGQYVTAGTQLMYLVPQRYWVTANFKEAQTRNMRVGQRASFTVDALGGNRIRGHIENIAPATGSEFAVLRPDNATGNFVKVSQRMAVKIRVDPGQPLAERLRPGMSVVARVTTDDR</sequence>
<dbReference type="Gene3D" id="1.10.287.470">
    <property type="entry name" value="Helix hairpin bin"/>
    <property type="match status" value="2"/>
</dbReference>
<evidence type="ECO:0000313" key="4">
    <source>
        <dbReference type="EMBL" id="GAA3901958.1"/>
    </source>
</evidence>
<dbReference type="SUPFAM" id="SSF111369">
    <property type="entry name" value="HlyD-like secretion proteins"/>
    <property type="match status" value="3"/>
</dbReference>
<evidence type="ECO:0000259" key="3">
    <source>
        <dbReference type="Pfam" id="PF25954"/>
    </source>
</evidence>
<evidence type="ECO:0000313" key="5">
    <source>
        <dbReference type="Proteomes" id="UP001500827"/>
    </source>
</evidence>
<feature type="coiled-coil region" evidence="1">
    <location>
        <begin position="106"/>
        <end position="173"/>
    </location>
</feature>
<accession>A0ABP7LHI0</accession>